<feature type="transmembrane region" description="Helical" evidence="1">
    <location>
        <begin position="84"/>
        <end position="109"/>
    </location>
</feature>
<protein>
    <submittedName>
        <fullName evidence="2">Uncharacterized protein</fullName>
    </submittedName>
</protein>
<evidence type="ECO:0000256" key="1">
    <source>
        <dbReference type="SAM" id="Phobius"/>
    </source>
</evidence>
<name>A0A138A0S7_9ACTN</name>
<comment type="caution">
    <text evidence="2">The sequence shown here is derived from an EMBL/GenBank/DDBJ whole genome shotgun (WGS) entry which is preliminary data.</text>
</comment>
<dbReference type="Proteomes" id="UP000070258">
    <property type="component" value="Unassembled WGS sequence"/>
</dbReference>
<keyword evidence="1" id="KW-0812">Transmembrane</keyword>
<gene>
    <name evidence="2" type="ORF">AXK60_20020</name>
</gene>
<keyword evidence="1" id="KW-1133">Transmembrane helix</keyword>
<proteinExistence type="predicted"/>
<organism evidence="2 3">
    <name type="scientific">Tsukamurella pseudospumae</name>
    <dbReference type="NCBI Taxonomy" id="239498"/>
    <lineage>
        <taxon>Bacteria</taxon>
        <taxon>Bacillati</taxon>
        <taxon>Actinomycetota</taxon>
        <taxon>Actinomycetes</taxon>
        <taxon>Mycobacteriales</taxon>
        <taxon>Tsukamurellaceae</taxon>
        <taxon>Tsukamurella</taxon>
    </lineage>
</organism>
<evidence type="ECO:0000313" key="2">
    <source>
        <dbReference type="EMBL" id="KXP04029.1"/>
    </source>
</evidence>
<dbReference type="EMBL" id="LSRF01000058">
    <property type="protein sequence ID" value="KXP04029.1"/>
    <property type="molecule type" value="Genomic_DNA"/>
</dbReference>
<accession>A0A138A0S7</accession>
<sequence length="110" mass="12087">MLLAAGGCAALGYWLNIVRPRDRAAKYAQQRTAELAGYIASGNYQPTPGYQPGSTAEAHELAERQVIAEQVEVERAMRNQHTVFWIPMQYLSIGIVALALAELVGLIHIH</sequence>
<evidence type="ECO:0000313" key="3">
    <source>
        <dbReference type="Proteomes" id="UP000070258"/>
    </source>
</evidence>
<reference evidence="3" key="1">
    <citation type="submission" date="2016-02" db="EMBL/GenBank/DDBJ databases">
        <authorList>
            <person name="Wen L."/>
            <person name="He K."/>
            <person name="Yang H."/>
        </authorList>
    </citation>
    <scope>NUCLEOTIDE SEQUENCE [LARGE SCALE GENOMIC DNA]</scope>
    <source>
        <strain evidence="3">JCM 15929</strain>
    </source>
</reference>
<keyword evidence="1" id="KW-0472">Membrane</keyword>
<dbReference type="AlphaFoldDB" id="A0A138A0S7"/>